<reference evidence="2" key="2">
    <citation type="submission" date="2018-03" db="EMBL/GenBank/DDBJ databases">
        <title>The Triticum urartu genome reveals the dynamic nature of wheat genome evolution.</title>
        <authorList>
            <person name="Ling H."/>
            <person name="Ma B."/>
            <person name="Shi X."/>
            <person name="Liu H."/>
            <person name="Dong L."/>
            <person name="Sun H."/>
            <person name="Cao Y."/>
            <person name="Gao Q."/>
            <person name="Zheng S."/>
            <person name="Li Y."/>
            <person name="Yu Y."/>
            <person name="Du H."/>
            <person name="Qi M."/>
            <person name="Li Y."/>
            <person name="Yu H."/>
            <person name="Cui Y."/>
            <person name="Wang N."/>
            <person name="Chen C."/>
            <person name="Wu H."/>
            <person name="Zhao Y."/>
            <person name="Zhang J."/>
            <person name="Li Y."/>
            <person name="Zhou W."/>
            <person name="Zhang B."/>
            <person name="Hu W."/>
            <person name="Eijk M."/>
            <person name="Tang J."/>
            <person name="Witsenboer H."/>
            <person name="Zhao S."/>
            <person name="Li Z."/>
            <person name="Zhang A."/>
            <person name="Wang D."/>
            <person name="Liang C."/>
        </authorList>
    </citation>
    <scope>NUCLEOTIDE SEQUENCE [LARGE SCALE GENOMIC DNA]</scope>
    <source>
        <strain evidence="2">cv. G1812</strain>
    </source>
</reference>
<dbReference type="Gramene" id="TuG1812G0400003585.01.T01">
    <property type="protein sequence ID" value="TuG1812G0400003585.01.T01.cds244396"/>
    <property type="gene ID" value="TuG1812G0400003585.01"/>
</dbReference>
<evidence type="ECO:0000313" key="2">
    <source>
        <dbReference type="EnsemblPlants" id="TuG1812G0400003585.01.T01.cds244396"/>
    </source>
</evidence>
<evidence type="ECO:0000256" key="1">
    <source>
        <dbReference type="SAM" id="MobiDB-lite"/>
    </source>
</evidence>
<reference evidence="3" key="1">
    <citation type="journal article" date="2013" name="Nature">
        <title>Draft genome of the wheat A-genome progenitor Triticum urartu.</title>
        <authorList>
            <person name="Ling H.Q."/>
            <person name="Zhao S."/>
            <person name="Liu D."/>
            <person name="Wang J."/>
            <person name="Sun H."/>
            <person name="Zhang C."/>
            <person name="Fan H."/>
            <person name="Li D."/>
            <person name="Dong L."/>
            <person name="Tao Y."/>
            <person name="Gao C."/>
            <person name="Wu H."/>
            <person name="Li Y."/>
            <person name="Cui Y."/>
            <person name="Guo X."/>
            <person name="Zheng S."/>
            <person name="Wang B."/>
            <person name="Yu K."/>
            <person name="Liang Q."/>
            <person name="Yang W."/>
            <person name="Lou X."/>
            <person name="Chen J."/>
            <person name="Feng M."/>
            <person name="Jian J."/>
            <person name="Zhang X."/>
            <person name="Luo G."/>
            <person name="Jiang Y."/>
            <person name="Liu J."/>
            <person name="Wang Z."/>
            <person name="Sha Y."/>
            <person name="Zhang B."/>
            <person name="Wu H."/>
            <person name="Tang D."/>
            <person name="Shen Q."/>
            <person name="Xue P."/>
            <person name="Zou S."/>
            <person name="Wang X."/>
            <person name="Liu X."/>
            <person name="Wang F."/>
            <person name="Yang Y."/>
            <person name="An X."/>
            <person name="Dong Z."/>
            <person name="Zhang K."/>
            <person name="Zhang X."/>
            <person name="Luo M.C."/>
            <person name="Dvorak J."/>
            <person name="Tong Y."/>
            <person name="Wang J."/>
            <person name="Yang H."/>
            <person name="Li Z."/>
            <person name="Wang D."/>
            <person name="Zhang A."/>
            <person name="Wang J."/>
        </authorList>
    </citation>
    <scope>NUCLEOTIDE SEQUENCE</scope>
    <source>
        <strain evidence="3">cv. G1812</strain>
    </source>
</reference>
<reference evidence="2" key="3">
    <citation type="submission" date="2022-06" db="UniProtKB">
        <authorList>
            <consortium name="EnsemblPlants"/>
        </authorList>
    </citation>
    <scope>IDENTIFICATION</scope>
</reference>
<feature type="compositionally biased region" description="Polar residues" evidence="1">
    <location>
        <begin position="62"/>
        <end position="71"/>
    </location>
</feature>
<protein>
    <submittedName>
        <fullName evidence="2">Uncharacterized protein</fullName>
    </submittedName>
</protein>
<dbReference type="Proteomes" id="UP000015106">
    <property type="component" value="Chromosome 4"/>
</dbReference>
<evidence type="ECO:0000313" key="3">
    <source>
        <dbReference type="Proteomes" id="UP000015106"/>
    </source>
</evidence>
<name>A0A8R7UD13_TRIUA</name>
<sequence>MDRSTAGFTAVVAPSTTRLWPLMKPAWSDARNSAASATSAARSTFPRSTLWASVMASISSAPTPTTAQLSGVATPPGDTRLTRTPCRPSSPAAARTRPSSACLDAVYDAGPNPPCTHATLPVHTMAPRTPAATMARAACLTHAAAPRKLTAMTRSSADRSMSVTGPVGSSTPALLSMTSSRPCAATAAATVASTWASSVTSHRAYVQHAPDSAMEAATASPSASWMSAMTTVAPLAAKSRAAASPMPLAPPVTMATLPSNLGLDMVTPTAPPCTAPHRTARG</sequence>
<dbReference type="AlphaFoldDB" id="A0A8R7UD13"/>
<accession>A0A8R7UD13</accession>
<organism evidence="2 3">
    <name type="scientific">Triticum urartu</name>
    <name type="common">Red wild einkorn</name>
    <name type="synonym">Crithodium urartu</name>
    <dbReference type="NCBI Taxonomy" id="4572"/>
    <lineage>
        <taxon>Eukaryota</taxon>
        <taxon>Viridiplantae</taxon>
        <taxon>Streptophyta</taxon>
        <taxon>Embryophyta</taxon>
        <taxon>Tracheophyta</taxon>
        <taxon>Spermatophyta</taxon>
        <taxon>Magnoliopsida</taxon>
        <taxon>Liliopsida</taxon>
        <taxon>Poales</taxon>
        <taxon>Poaceae</taxon>
        <taxon>BOP clade</taxon>
        <taxon>Pooideae</taxon>
        <taxon>Triticodae</taxon>
        <taxon>Triticeae</taxon>
        <taxon>Triticinae</taxon>
        <taxon>Triticum</taxon>
    </lineage>
</organism>
<dbReference type="EnsemblPlants" id="TuG1812G0400003585.01.T01">
    <property type="protein sequence ID" value="TuG1812G0400003585.01.T01.cds244396"/>
    <property type="gene ID" value="TuG1812G0400003585.01"/>
</dbReference>
<keyword evidence="3" id="KW-1185">Reference proteome</keyword>
<feature type="region of interest" description="Disordered" evidence="1">
    <location>
        <begin position="62"/>
        <end position="97"/>
    </location>
</feature>
<proteinExistence type="predicted"/>
<feature type="compositionally biased region" description="Low complexity" evidence="1">
    <location>
        <begin position="83"/>
        <end position="97"/>
    </location>
</feature>